<comment type="similarity">
    <text evidence="1">Belongs to the LysR transcriptional regulatory family.</text>
</comment>
<dbReference type="Gene3D" id="3.40.190.10">
    <property type="entry name" value="Periplasmic binding protein-like II"/>
    <property type="match status" value="2"/>
</dbReference>
<dbReference type="PROSITE" id="PS50931">
    <property type="entry name" value="HTH_LYSR"/>
    <property type="match status" value="1"/>
</dbReference>
<dbReference type="InterPro" id="IPR005119">
    <property type="entry name" value="LysR_subst-bd"/>
</dbReference>
<accession>A0A160TNT4</accession>
<evidence type="ECO:0000256" key="3">
    <source>
        <dbReference type="ARBA" id="ARBA00023125"/>
    </source>
</evidence>
<protein>
    <submittedName>
        <fullName evidence="6">Transcriptional regulator, LysR family</fullName>
    </submittedName>
</protein>
<dbReference type="InterPro" id="IPR036388">
    <property type="entry name" value="WH-like_DNA-bd_sf"/>
</dbReference>
<name>A0A160TNT4_9ZZZZ</name>
<proteinExistence type="inferred from homology"/>
<dbReference type="FunFam" id="1.10.10.10:FF:000001">
    <property type="entry name" value="LysR family transcriptional regulator"/>
    <property type="match status" value="1"/>
</dbReference>
<keyword evidence="3" id="KW-0238">DNA-binding</keyword>
<organism evidence="6">
    <name type="scientific">hydrothermal vent metagenome</name>
    <dbReference type="NCBI Taxonomy" id="652676"/>
    <lineage>
        <taxon>unclassified sequences</taxon>
        <taxon>metagenomes</taxon>
        <taxon>ecological metagenomes</taxon>
    </lineage>
</organism>
<dbReference type="Gene3D" id="1.10.10.10">
    <property type="entry name" value="Winged helix-like DNA-binding domain superfamily/Winged helix DNA-binding domain"/>
    <property type="match status" value="1"/>
</dbReference>
<keyword evidence="2" id="KW-0805">Transcription regulation</keyword>
<dbReference type="SUPFAM" id="SSF46785">
    <property type="entry name" value="Winged helix' DNA-binding domain"/>
    <property type="match status" value="1"/>
</dbReference>
<dbReference type="InterPro" id="IPR000847">
    <property type="entry name" value="LysR_HTH_N"/>
</dbReference>
<dbReference type="Pfam" id="PF03466">
    <property type="entry name" value="LysR_substrate"/>
    <property type="match status" value="1"/>
</dbReference>
<dbReference type="GO" id="GO:0003700">
    <property type="term" value="F:DNA-binding transcription factor activity"/>
    <property type="evidence" value="ECO:0007669"/>
    <property type="project" value="InterPro"/>
</dbReference>
<dbReference type="Pfam" id="PF00126">
    <property type="entry name" value="HTH_1"/>
    <property type="match status" value="1"/>
</dbReference>
<dbReference type="SUPFAM" id="SSF53850">
    <property type="entry name" value="Periplasmic binding protein-like II"/>
    <property type="match status" value="1"/>
</dbReference>
<dbReference type="AlphaFoldDB" id="A0A160TNT4"/>
<dbReference type="GO" id="GO:0003677">
    <property type="term" value="F:DNA binding"/>
    <property type="evidence" value="ECO:0007669"/>
    <property type="project" value="UniProtKB-KW"/>
</dbReference>
<dbReference type="PANTHER" id="PTHR30579:SF7">
    <property type="entry name" value="HTH-TYPE TRANSCRIPTIONAL REGULATOR LRHA-RELATED"/>
    <property type="match status" value="1"/>
</dbReference>
<dbReference type="EMBL" id="CZQE01000228">
    <property type="protein sequence ID" value="CUS45239.1"/>
    <property type="molecule type" value="Genomic_DNA"/>
</dbReference>
<evidence type="ECO:0000256" key="1">
    <source>
        <dbReference type="ARBA" id="ARBA00009437"/>
    </source>
</evidence>
<dbReference type="PANTHER" id="PTHR30579">
    <property type="entry name" value="TRANSCRIPTIONAL REGULATOR"/>
    <property type="match status" value="1"/>
</dbReference>
<evidence type="ECO:0000313" key="6">
    <source>
        <dbReference type="EMBL" id="CUS45239.1"/>
    </source>
</evidence>
<gene>
    <name evidence="6" type="ORF">MGWOODY_Smn2412</name>
</gene>
<dbReference type="InterPro" id="IPR050176">
    <property type="entry name" value="LTTR"/>
</dbReference>
<dbReference type="PRINTS" id="PR00039">
    <property type="entry name" value="HTHLYSR"/>
</dbReference>
<keyword evidence="4" id="KW-0804">Transcription</keyword>
<evidence type="ECO:0000256" key="2">
    <source>
        <dbReference type="ARBA" id="ARBA00023015"/>
    </source>
</evidence>
<feature type="domain" description="HTH lysR-type" evidence="5">
    <location>
        <begin position="14"/>
        <end position="71"/>
    </location>
</feature>
<evidence type="ECO:0000256" key="4">
    <source>
        <dbReference type="ARBA" id="ARBA00023163"/>
    </source>
</evidence>
<evidence type="ECO:0000259" key="5">
    <source>
        <dbReference type="PROSITE" id="PS50931"/>
    </source>
</evidence>
<reference evidence="6" key="1">
    <citation type="submission" date="2015-10" db="EMBL/GenBank/DDBJ databases">
        <authorList>
            <person name="Gilbert D.G."/>
        </authorList>
    </citation>
    <scope>NUCLEOTIDE SEQUENCE</scope>
</reference>
<dbReference type="InterPro" id="IPR036390">
    <property type="entry name" value="WH_DNA-bd_sf"/>
</dbReference>
<sequence>MLMHIIHYANTPMLDPRLLQAFVAIAEHGSFTGAATGLNMTQSTISQQLARLEEAVGQLLIDRSARPVMPTPAGERLLGHARRILALQAEAAHLLADPAGSHAVRIGVAEDILTPAMAGVFATFSEMDRAIRLDVTTGLSRDLSRRFRNGEFDVIVVKEPLANSDCRAFFMEPMAWFESASATRDWPDPIPLVTFPPGALYREEMFERIEREKRRWYVGFTGNSLSSVLVAVEAGMGISLLPRLSAQGRDIRIHRALGEEQPMAVALYAWEASGRIGQLVSDMVAQLAWRSSQYGS</sequence>